<dbReference type="EMBL" id="VHSH01000013">
    <property type="protein sequence ID" value="TQV71931.1"/>
    <property type="molecule type" value="Genomic_DNA"/>
</dbReference>
<evidence type="ECO:0000256" key="1">
    <source>
        <dbReference type="ARBA" id="ARBA00005495"/>
    </source>
</evidence>
<comment type="caution">
    <text evidence="6">The sequence shown here is derived from an EMBL/GenBank/DDBJ whole genome shotgun (WGS) entry which is preliminary data.</text>
</comment>
<dbReference type="GO" id="GO:0016846">
    <property type="term" value="F:carbon-sulfur lyase activity"/>
    <property type="evidence" value="ECO:0007669"/>
    <property type="project" value="InterPro"/>
</dbReference>
<keyword evidence="4" id="KW-0456">Lyase</keyword>
<dbReference type="RefSeq" id="WP_142899478.1">
    <property type="nucleotide sequence ID" value="NZ_ML660064.1"/>
</dbReference>
<dbReference type="Gene3D" id="3.90.1590.10">
    <property type="entry name" value="glutathione-dependent formaldehyde- activating enzyme (gfa)"/>
    <property type="match status" value="1"/>
</dbReference>
<evidence type="ECO:0000313" key="7">
    <source>
        <dbReference type="Proteomes" id="UP000315252"/>
    </source>
</evidence>
<feature type="domain" description="CENP-V/GFA" evidence="5">
    <location>
        <begin position="8"/>
        <end position="122"/>
    </location>
</feature>
<dbReference type="GO" id="GO:0046872">
    <property type="term" value="F:metal ion binding"/>
    <property type="evidence" value="ECO:0007669"/>
    <property type="project" value="UniProtKB-KW"/>
</dbReference>
<evidence type="ECO:0000256" key="3">
    <source>
        <dbReference type="ARBA" id="ARBA00022833"/>
    </source>
</evidence>
<sequence length="140" mass="15480">MTKDQTLYTGGCLCGAVNYEITGPLRPVVACHCNQCRKTSGHYVAATQGRWDRLHLKREDGLAWFRSSETASRGFCRDCGSSLFWRRHGDELFSIMAGTLDSPTGLSVACHIYADTKGDYYQIADDVPVAGQDDLEALRP</sequence>
<protein>
    <submittedName>
        <fullName evidence="6">GFA family protein</fullName>
    </submittedName>
</protein>
<comment type="similarity">
    <text evidence="1">Belongs to the Gfa family.</text>
</comment>
<accession>A0A545T3X8</accession>
<keyword evidence="7" id="KW-1185">Reference proteome</keyword>
<keyword evidence="3" id="KW-0862">Zinc</keyword>
<name>A0A545T3X8_9PROT</name>
<dbReference type="OrthoDB" id="9807246at2"/>
<proteinExistence type="inferred from homology"/>
<dbReference type="Pfam" id="PF04828">
    <property type="entry name" value="GFA"/>
    <property type="match status" value="1"/>
</dbReference>
<dbReference type="PROSITE" id="PS51891">
    <property type="entry name" value="CENP_V_GFA"/>
    <property type="match status" value="1"/>
</dbReference>
<evidence type="ECO:0000259" key="5">
    <source>
        <dbReference type="PROSITE" id="PS51891"/>
    </source>
</evidence>
<dbReference type="InterPro" id="IPR011057">
    <property type="entry name" value="Mss4-like_sf"/>
</dbReference>
<dbReference type="InterPro" id="IPR006913">
    <property type="entry name" value="CENP-V/GFA"/>
</dbReference>
<dbReference type="PANTHER" id="PTHR33337:SF40">
    <property type="entry name" value="CENP-V_GFA DOMAIN-CONTAINING PROTEIN-RELATED"/>
    <property type="match status" value="1"/>
</dbReference>
<evidence type="ECO:0000256" key="2">
    <source>
        <dbReference type="ARBA" id="ARBA00022723"/>
    </source>
</evidence>
<dbReference type="AlphaFoldDB" id="A0A545T3X8"/>
<keyword evidence="2" id="KW-0479">Metal-binding</keyword>
<evidence type="ECO:0000256" key="4">
    <source>
        <dbReference type="ARBA" id="ARBA00023239"/>
    </source>
</evidence>
<dbReference type="SUPFAM" id="SSF51316">
    <property type="entry name" value="Mss4-like"/>
    <property type="match status" value="1"/>
</dbReference>
<dbReference type="PANTHER" id="PTHR33337">
    <property type="entry name" value="GFA DOMAIN-CONTAINING PROTEIN"/>
    <property type="match status" value="1"/>
</dbReference>
<gene>
    <name evidence="6" type="ORF">FKG95_26515</name>
</gene>
<dbReference type="Proteomes" id="UP000315252">
    <property type="component" value="Unassembled WGS sequence"/>
</dbReference>
<evidence type="ECO:0000313" key="6">
    <source>
        <dbReference type="EMBL" id="TQV71931.1"/>
    </source>
</evidence>
<organism evidence="6 7">
    <name type="scientific">Denitrobaculum tricleocarpae</name>
    <dbReference type="NCBI Taxonomy" id="2591009"/>
    <lineage>
        <taxon>Bacteria</taxon>
        <taxon>Pseudomonadati</taxon>
        <taxon>Pseudomonadota</taxon>
        <taxon>Alphaproteobacteria</taxon>
        <taxon>Rhodospirillales</taxon>
        <taxon>Rhodospirillaceae</taxon>
        <taxon>Denitrobaculum</taxon>
    </lineage>
</organism>
<reference evidence="6 7" key="1">
    <citation type="submission" date="2019-06" db="EMBL/GenBank/DDBJ databases">
        <title>Whole genome sequence for Rhodospirillaceae sp. R148.</title>
        <authorList>
            <person name="Wang G."/>
        </authorList>
    </citation>
    <scope>NUCLEOTIDE SEQUENCE [LARGE SCALE GENOMIC DNA]</scope>
    <source>
        <strain evidence="6 7">R148</strain>
    </source>
</reference>